<dbReference type="Proteomes" id="UP000001075">
    <property type="component" value="Unassembled WGS sequence"/>
</dbReference>
<accession>G3H5G7</accession>
<reference evidence="2" key="1">
    <citation type="journal article" date="2011" name="Nat. Biotechnol.">
        <title>The genomic sequence of the Chinese hamster ovary (CHO)-K1 cell line.</title>
        <authorList>
            <person name="Xu X."/>
            <person name="Nagarajan H."/>
            <person name="Lewis N.E."/>
            <person name="Pan S."/>
            <person name="Cai Z."/>
            <person name="Liu X."/>
            <person name="Chen W."/>
            <person name="Xie M."/>
            <person name="Wang W."/>
            <person name="Hammond S."/>
            <person name="Andersen M.R."/>
            <person name="Neff N."/>
            <person name="Passarelli B."/>
            <person name="Koh W."/>
            <person name="Fan H.C."/>
            <person name="Wang J."/>
            <person name="Gui Y."/>
            <person name="Lee K.H."/>
            <person name="Betenbaugh M.J."/>
            <person name="Quake S.R."/>
            <person name="Famili I."/>
            <person name="Palsson B.O."/>
            <person name="Wang J."/>
        </authorList>
    </citation>
    <scope>NUCLEOTIDE SEQUENCE [LARGE SCALE GENOMIC DNA]</scope>
    <source>
        <strain evidence="2">CHO K1 cell line</strain>
    </source>
</reference>
<evidence type="ECO:0000313" key="2">
    <source>
        <dbReference type="Proteomes" id="UP000001075"/>
    </source>
</evidence>
<gene>
    <name evidence="1" type="ORF">I79_005548</name>
</gene>
<evidence type="ECO:0000313" key="1">
    <source>
        <dbReference type="EMBL" id="EGV99636.1"/>
    </source>
</evidence>
<dbReference type="AlphaFoldDB" id="G3H5G7"/>
<dbReference type="InParanoid" id="G3H5G7"/>
<organism evidence="1 2">
    <name type="scientific">Cricetulus griseus</name>
    <name type="common">Chinese hamster</name>
    <name type="synonym">Cricetulus barabensis griseus</name>
    <dbReference type="NCBI Taxonomy" id="10029"/>
    <lineage>
        <taxon>Eukaryota</taxon>
        <taxon>Metazoa</taxon>
        <taxon>Chordata</taxon>
        <taxon>Craniata</taxon>
        <taxon>Vertebrata</taxon>
        <taxon>Euteleostomi</taxon>
        <taxon>Mammalia</taxon>
        <taxon>Eutheria</taxon>
        <taxon>Euarchontoglires</taxon>
        <taxon>Glires</taxon>
        <taxon>Rodentia</taxon>
        <taxon>Myomorpha</taxon>
        <taxon>Muroidea</taxon>
        <taxon>Cricetidae</taxon>
        <taxon>Cricetinae</taxon>
        <taxon>Cricetulus</taxon>
    </lineage>
</organism>
<dbReference type="EMBL" id="JH000159">
    <property type="protein sequence ID" value="EGV99636.1"/>
    <property type="molecule type" value="Genomic_DNA"/>
</dbReference>
<protein>
    <submittedName>
        <fullName evidence="1">Uncharacterized protein</fullName>
    </submittedName>
</protein>
<proteinExistence type="predicted"/>
<sequence>MFVYSYICNTQLRLEEHQNPKNRSDSCLRTATWVMETELRPLQGCCSSPRNLFCNSVFYKYI</sequence>
<name>G3H5G7_CRIGR</name>